<dbReference type="InterPro" id="IPR032675">
    <property type="entry name" value="LRR_dom_sf"/>
</dbReference>
<dbReference type="Gene3D" id="3.80.10.10">
    <property type="entry name" value="Ribonuclease Inhibitor"/>
    <property type="match status" value="1"/>
</dbReference>
<feature type="domain" description="Knr4/Smi1-like" evidence="1">
    <location>
        <begin position="163"/>
        <end position="311"/>
    </location>
</feature>
<dbReference type="InterPro" id="IPR037883">
    <property type="entry name" value="Knr4/Smi1-like_sf"/>
</dbReference>
<dbReference type="SUPFAM" id="SSF160631">
    <property type="entry name" value="SMI1/KNR4-like"/>
    <property type="match status" value="1"/>
</dbReference>
<organism evidence="2 3">
    <name type="scientific">Actinoallomurus iriomotensis</name>
    <dbReference type="NCBI Taxonomy" id="478107"/>
    <lineage>
        <taxon>Bacteria</taxon>
        <taxon>Bacillati</taxon>
        <taxon>Actinomycetota</taxon>
        <taxon>Actinomycetes</taxon>
        <taxon>Streptosporangiales</taxon>
        <taxon>Thermomonosporaceae</taxon>
        <taxon>Actinoallomurus</taxon>
    </lineage>
</organism>
<dbReference type="Proteomes" id="UP001165074">
    <property type="component" value="Unassembled WGS sequence"/>
</dbReference>
<dbReference type="InterPro" id="IPR018958">
    <property type="entry name" value="Knr4/Smi1-like_dom"/>
</dbReference>
<keyword evidence="3" id="KW-1185">Reference proteome</keyword>
<accession>A0A9W6VX79</accession>
<protein>
    <recommendedName>
        <fullName evidence="1">Knr4/Smi1-like domain-containing protein</fullName>
    </recommendedName>
</protein>
<dbReference type="GO" id="GO:0043332">
    <property type="term" value="C:mating projection tip"/>
    <property type="evidence" value="ECO:0007669"/>
    <property type="project" value="TreeGrafter"/>
</dbReference>
<dbReference type="SMART" id="SM00860">
    <property type="entry name" value="SMI1_KNR4"/>
    <property type="match status" value="1"/>
</dbReference>
<evidence type="ECO:0000313" key="2">
    <source>
        <dbReference type="EMBL" id="GLY82989.1"/>
    </source>
</evidence>
<dbReference type="Pfam" id="PF09346">
    <property type="entry name" value="SMI1_KNR4"/>
    <property type="match status" value="1"/>
</dbReference>
<evidence type="ECO:0000313" key="3">
    <source>
        <dbReference type="Proteomes" id="UP001165074"/>
    </source>
</evidence>
<dbReference type="PANTHER" id="PTHR47432">
    <property type="entry name" value="CELL WALL ASSEMBLY REGULATOR SMI1"/>
    <property type="match status" value="1"/>
</dbReference>
<name>A0A9W6VX79_9ACTN</name>
<comment type="caution">
    <text evidence="2">The sequence shown here is derived from an EMBL/GenBank/DDBJ whole genome shotgun (WGS) entry which is preliminary data.</text>
</comment>
<sequence>MVEQVVRRIAERIFAEAPDGWSGAVALCRVAGRGGSLSGGYQGLGEGKRGHHRAGLFSEFETLAQAIQGGAVRVPLTMEVVCDPSGHYALVAAAGPISGVPPFRGGGFEVVLDPGHRFVPSGFRQEAGTAPPAGDPELAARRLRDYLARRSAILGRPEQLSPAASPAAIEEAEHRLGLPLPADLKAMYLVADGEDPRGPDRSLFANACWLSLESLVRQHLEQTVPGCADPDADWDEVFLHADPPHTVRRCAAHPGWVTFAMANDGDALAVDLAPARDGRPGQVIKYGPDLPDHPIYVADSVTSLLGGYLDRLEQGAYTHDTRRPGGLDLWADVYEDEAPSTVTGAIPNPVLPGLQEVHVNDPAGLVDLAPLTAATHLLRLRVNSGTTADLTPIGELPVEDLRLTVDGADLTPLAGHPALASLDLGSIGQVDLTPLSTIPNLHGLDLSRADARDLTVLAGLPGLRYLALTRRQWAHLRETGSTPATLAVARLAGEDATLTDVLAWAAGLGLDLAPVSELTGNLRT</sequence>
<dbReference type="InterPro" id="IPR051873">
    <property type="entry name" value="KNR4/SMI1_regulator"/>
</dbReference>
<dbReference type="AlphaFoldDB" id="A0A9W6VX79"/>
<dbReference type="RefSeq" id="WP_285566985.1">
    <property type="nucleotide sequence ID" value="NZ_BSTK01000001.1"/>
</dbReference>
<proteinExistence type="predicted"/>
<dbReference type="PANTHER" id="PTHR47432:SF1">
    <property type="entry name" value="CELL WALL ASSEMBLY REGULATOR SMI1"/>
    <property type="match status" value="1"/>
</dbReference>
<evidence type="ECO:0000259" key="1">
    <source>
        <dbReference type="SMART" id="SM00860"/>
    </source>
</evidence>
<dbReference type="SUPFAM" id="SSF52058">
    <property type="entry name" value="L domain-like"/>
    <property type="match status" value="1"/>
</dbReference>
<reference evidence="2" key="1">
    <citation type="submission" date="2023-03" db="EMBL/GenBank/DDBJ databases">
        <title>Actinoallomurus iriomotensis NBRC 103684.</title>
        <authorList>
            <person name="Ichikawa N."/>
            <person name="Sato H."/>
            <person name="Tonouchi N."/>
        </authorList>
    </citation>
    <scope>NUCLEOTIDE SEQUENCE</scope>
    <source>
        <strain evidence="2">NBRC 103684</strain>
    </source>
</reference>
<gene>
    <name evidence="2" type="ORF">Airi02_009190</name>
</gene>
<dbReference type="EMBL" id="BSTK01000001">
    <property type="protein sequence ID" value="GLY82989.1"/>
    <property type="molecule type" value="Genomic_DNA"/>
</dbReference>